<gene>
    <name evidence="3" type="ORF">JOF29_003554</name>
</gene>
<keyword evidence="2" id="KW-0472">Membrane</keyword>
<evidence type="ECO:0008006" key="5">
    <source>
        <dbReference type="Google" id="ProtNLM"/>
    </source>
</evidence>
<dbReference type="Proteomes" id="UP000755585">
    <property type="component" value="Unassembled WGS sequence"/>
</dbReference>
<organism evidence="3 4">
    <name type="scientific">Kribbella aluminosa</name>
    <dbReference type="NCBI Taxonomy" id="416017"/>
    <lineage>
        <taxon>Bacteria</taxon>
        <taxon>Bacillati</taxon>
        <taxon>Actinomycetota</taxon>
        <taxon>Actinomycetes</taxon>
        <taxon>Propionibacteriales</taxon>
        <taxon>Kribbellaceae</taxon>
        <taxon>Kribbella</taxon>
    </lineage>
</organism>
<feature type="region of interest" description="Disordered" evidence="1">
    <location>
        <begin position="20"/>
        <end position="44"/>
    </location>
</feature>
<feature type="transmembrane region" description="Helical" evidence="2">
    <location>
        <begin position="77"/>
        <end position="97"/>
    </location>
</feature>
<keyword evidence="2" id="KW-1133">Transmembrane helix</keyword>
<evidence type="ECO:0000313" key="3">
    <source>
        <dbReference type="EMBL" id="MBP2352471.1"/>
    </source>
</evidence>
<reference evidence="3 4" key="1">
    <citation type="submission" date="2021-03" db="EMBL/GenBank/DDBJ databases">
        <title>Sequencing the genomes of 1000 actinobacteria strains.</title>
        <authorList>
            <person name="Klenk H.-P."/>
        </authorList>
    </citation>
    <scope>NUCLEOTIDE SEQUENCE [LARGE SCALE GENOMIC DNA]</scope>
    <source>
        <strain evidence="3 4">DSM 18824</strain>
    </source>
</reference>
<protein>
    <recommendedName>
        <fullName evidence="5">Stress-associated endoplasmic reticulum protein</fullName>
    </recommendedName>
</protein>
<comment type="caution">
    <text evidence="3">The sequence shown here is derived from an EMBL/GenBank/DDBJ whole genome shotgun (WGS) entry which is preliminary data.</text>
</comment>
<dbReference type="RefSeq" id="WP_209695216.1">
    <property type="nucleotide sequence ID" value="NZ_BAAAVU010000009.1"/>
</dbReference>
<name>A0ABS4ULF3_9ACTN</name>
<keyword evidence="4" id="KW-1185">Reference proteome</keyword>
<evidence type="ECO:0000313" key="4">
    <source>
        <dbReference type="Proteomes" id="UP000755585"/>
    </source>
</evidence>
<sequence>MARKEDKPVMSDAARTLSFGLTMGQPTKPPSRIITPAGTPRTQGKALDIGEAITRAQMDEYRDASEAKAAGRESPRLVFAFWACLVIIGGMSAYFLVKALLAP</sequence>
<evidence type="ECO:0000256" key="2">
    <source>
        <dbReference type="SAM" id="Phobius"/>
    </source>
</evidence>
<accession>A0ABS4ULF3</accession>
<proteinExistence type="predicted"/>
<keyword evidence="2" id="KW-0812">Transmembrane</keyword>
<evidence type="ECO:0000256" key="1">
    <source>
        <dbReference type="SAM" id="MobiDB-lite"/>
    </source>
</evidence>
<dbReference type="EMBL" id="JAGINT010000001">
    <property type="protein sequence ID" value="MBP2352471.1"/>
    <property type="molecule type" value="Genomic_DNA"/>
</dbReference>